<evidence type="ECO:0000256" key="5">
    <source>
        <dbReference type="ARBA" id="ARBA00022801"/>
    </source>
</evidence>
<dbReference type="SUPFAM" id="SSF55811">
    <property type="entry name" value="Nudix"/>
    <property type="match status" value="1"/>
</dbReference>
<reference evidence="10 11" key="1">
    <citation type="submission" date="2022-11" db="EMBL/GenBank/DDBJ databases">
        <title>Minimal conservation of predation-associated metabolite biosynthetic gene clusters underscores biosynthetic potential of Myxococcota including descriptions for ten novel species: Archangium lansinium sp. nov., Myxococcus landrumus sp. nov., Nannocystis bai.</title>
        <authorList>
            <person name="Ahearne A."/>
            <person name="Stevens C."/>
            <person name="Dowd S."/>
        </authorList>
    </citation>
    <scope>NUCLEOTIDE SEQUENCE [LARGE SCALE GENOMIC DNA]</scope>
    <source>
        <strain evidence="10 11">NCELM</strain>
    </source>
</reference>
<dbReference type="Gene3D" id="3.90.79.10">
    <property type="entry name" value="Nucleoside Triphosphate Pyrophosphohydrolase"/>
    <property type="match status" value="1"/>
</dbReference>
<dbReference type="InterPro" id="IPR020476">
    <property type="entry name" value="Nudix_hydrolase"/>
</dbReference>
<evidence type="ECO:0000256" key="7">
    <source>
        <dbReference type="ARBA" id="ARBA00032272"/>
    </source>
</evidence>
<proteinExistence type="inferred from homology"/>
<keyword evidence="5 8" id="KW-0378">Hydrolase</keyword>
<dbReference type="PANTHER" id="PTHR11839:SF18">
    <property type="entry name" value="NUDIX HYDROLASE DOMAIN-CONTAINING PROTEIN"/>
    <property type="match status" value="1"/>
</dbReference>
<dbReference type="PANTHER" id="PTHR11839">
    <property type="entry name" value="UDP/ADP-SUGAR PYROPHOSPHATASE"/>
    <property type="match status" value="1"/>
</dbReference>
<gene>
    <name evidence="10" type="ORF">POL58_15795</name>
</gene>
<sequence length="188" mass="21071">MTSSSPLKPFRYGESRELANTPIFRLHEVEAEHPRTGSRRQYVTLDAPDWVNLVALTPEGQLVLVRQWRHGTRRFELELPAGAIDPGETPEQAAARELLEETGYSAATISRLGEVAPNAAFQHNRCYTVLAEGCVRTGETDFDEGEDIEIVLCSPSELRAQLGGPVLNAMVFCGLYWWFERQGRVAWP</sequence>
<dbReference type="CDD" id="cd03424">
    <property type="entry name" value="NUDIX_ADPRase_Nudt5_UGPPase_Nudt14"/>
    <property type="match status" value="1"/>
</dbReference>
<dbReference type="EMBL" id="JAQNDN010000007">
    <property type="protein sequence ID" value="MDC0669215.1"/>
    <property type="molecule type" value="Genomic_DNA"/>
</dbReference>
<dbReference type="GO" id="GO:0016787">
    <property type="term" value="F:hydrolase activity"/>
    <property type="evidence" value="ECO:0007669"/>
    <property type="project" value="UniProtKB-KW"/>
</dbReference>
<dbReference type="PROSITE" id="PS00893">
    <property type="entry name" value="NUDIX_BOX"/>
    <property type="match status" value="1"/>
</dbReference>
<dbReference type="InterPro" id="IPR015797">
    <property type="entry name" value="NUDIX_hydrolase-like_dom_sf"/>
</dbReference>
<dbReference type="Proteomes" id="UP001217838">
    <property type="component" value="Unassembled WGS sequence"/>
</dbReference>
<keyword evidence="11" id="KW-1185">Reference proteome</keyword>
<organism evidence="10 11">
    <name type="scientific">Nannocystis radixulma</name>
    <dbReference type="NCBI Taxonomy" id="2995305"/>
    <lineage>
        <taxon>Bacteria</taxon>
        <taxon>Pseudomonadati</taxon>
        <taxon>Myxococcota</taxon>
        <taxon>Polyangia</taxon>
        <taxon>Nannocystales</taxon>
        <taxon>Nannocystaceae</taxon>
        <taxon>Nannocystis</taxon>
    </lineage>
</organism>
<evidence type="ECO:0000256" key="4">
    <source>
        <dbReference type="ARBA" id="ARBA00016377"/>
    </source>
</evidence>
<accession>A0ABT5B513</accession>
<dbReference type="RefSeq" id="WP_271998929.1">
    <property type="nucleotide sequence ID" value="NZ_JAQNDN010000007.1"/>
</dbReference>
<evidence type="ECO:0000256" key="3">
    <source>
        <dbReference type="ARBA" id="ARBA00007275"/>
    </source>
</evidence>
<feature type="domain" description="Nudix hydrolase" evidence="9">
    <location>
        <begin position="46"/>
        <end position="181"/>
    </location>
</feature>
<comment type="catalytic activity">
    <reaction evidence="1">
        <text>GDP-alpha-D-mannose + H2O = alpha-D-mannose 1-phosphate + GMP + 2 H(+)</text>
        <dbReference type="Rhea" id="RHEA:27978"/>
        <dbReference type="ChEBI" id="CHEBI:15377"/>
        <dbReference type="ChEBI" id="CHEBI:15378"/>
        <dbReference type="ChEBI" id="CHEBI:57527"/>
        <dbReference type="ChEBI" id="CHEBI:58115"/>
        <dbReference type="ChEBI" id="CHEBI:58409"/>
    </reaction>
</comment>
<comment type="cofactor">
    <cofactor evidence="2">
        <name>Mg(2+)</name>
        <dbReference type="ChEBI" id="CHEBI:18420"/>
    </cofactor>
</comment>
<evidence type="ECO:0000259" key="9">
    <source>
        <dbReference type="PROSITE" id="PS51462"/>
    </source>
</evidence>
<evidence type="ECO:0000313" key="11">
    <source>
        <dbReference type="Proteomes" id="UP001217838"/>
    </source>
</evidence>
<protein>
    <recommendedName>
        <fullName evidence="4">GDP-mannose pyrophosphatase</fullName>
    </recommendedName>
    <alternativeName>
        <fullName evidence="6">GDP-mannose hydrolase</fullName>
    </alternativeName>
    <alternativeName>
        <fullName evidence="7">GDPMK</fullName>
    </alternativeName>
</protein>
<evidence type="ECO:0000256" key="1">
    <source>
        <dbReference type="ARBA" id="ARBA00000847"/>
    </source>
</evidence>
<dbReference type="PRINTS" id="PR00502">
    <property type="entry name" value="NUDIXFAMILY"/>
</dbReference>
<name>A0ABT5B513_9BACT</name>
<evidence type="ECO:0000313" key="10">
    <source>
        <dbReference type="EMBL" id="MDC0669215.1"/>
    </source>
</evidence>
<evidence type="ECO:0000256" key="2">
    <source>
        <dbReference type="ARBA" id="ARBA00001946"/>
    </source>
</evidence>
<dbReference type="Pfam" id="PF00293">
    <property type="entry name" value="NUDIX"/>
    <property type="match status" value="1"/>
</dbReference>
<evidence type="ECO:0000256" key="6">
    <source>
        <dbReference type="ARBA" id="ARBA00032162"/>
    </source>
</evidence>
<dbReference type="PROSITE" id="PS51462">
    <property type="entry name" value="NUDIX"/>
    <property type="match status" value="1"/>
</dbReference>
<evidence type="ECO:0000256" key="8">
    <source>
        <dbReference type="RuleBase" id="RU003476"/>
    </source>
</evidence>
<comment type="caution">
    <text evidence="10">The sequence shown here is derived from an EMBL/GenBank/DDBJ whole genome shotgun (WGS) entry which is preliminary data.</text>
</comment>
<dbReference type="InterPro" id="IPR000086">
    <property type="entry name" value="NUDIX_hydrolase_dom"/>
</dbReference>
<dbReference type="InterPro" id="IPR020084">
    <property type="entry name" value="NUDIX_hydrolase_CS"/>
</dbReference>
<comment type="similarity">
    <text evidence="3">Belongs to the Nudix hydrolase family. NudK subfamily.</text>
</comment>